<dbReference type="Pfam" id="PF21832">
    <property type="entry name" value="DUF6892"/>
    <property type="match status" value="1"/>
</dbReference>
<dbReference type="EMBL" id="JAWNGC010000003">
    <property type="protein sequence ID" value="MDY5154724.1"/>
    <property type="molecule type" value="Genomic_DNA"/>
</dbReference>
<comment type="caution">
    <text evidence="2">The sequence shown here is derived from an EMBL/GenBank/DDBJ whole genome shotgun (WGS) entry which is preliminary data.</text>
</comment>
<gene>
    <name evidence="2" type="ORF">R6G80_03160</name>
</gene>
<dbReference type="RefSeq" id="WP_320756400.1">
    <property type="nucleotide sequence ID" value="NZ_JAWNGC010000003.1"/>
</dbReference>
<evidence type="ECO:0000259" key="1">
    <source>
        <dbReference type="Pfam" id="PF21832"/>
    </source>
</evidence>
<feature type="domain" description="DUF6892" evidence="1">
    <location>
        <begin position="38"/>
        <end position="172"/>
    </location>
</feature>
<evidence type="ECO:0000313" key="3">
    <source>
        <dbReference type="Proteomes" id="UP001281731"/>
    </source>
</evidence>
<reference evidence="2" key="1">
    <citation type="submission" date="2023-10" db="EMBL/GenBank/DDBJ databases">
        <title>Whole Genome based description of the genera Actinobaculum and Actinotignum reveals a complex phylogenetic relationship within the species included in the genus Actinotignum.</title>
        <authorList>
            <person name="Jensen C.S."/>
            <person name="Dargis R."/>
            <person name="Kemp M."/>
            <person name="Christensen J.J."/>
        </authorList>
    </citation>
    <scope>NUCLEOTIDE SEQUENCE</scope>
    <source>
        <strain evidence="2">SLA_B511</strain>
    </source>
</reference>
<dbReference type="AlphaFoldDB" id="A0AAW9HV44"/>
<evidence type="ECO:0000313" key="2">
    <source>
        <dbReference type="EMBL" id="MDY5154724.1"/>
    </source>
</evidence>
<sequence length="175" mass="20508">MGLFGLFGRKKEVELNKIKDDNKEKFLRESNDNEEGILQFENLNFKLAVIQVLMYDLNLLKPCFDIYDFADDHKELEIDTDSYTVIEPALNFFIKLSIPMEFAQYVEKIYMDGGNEVYMNIIPQWDGEDECFDLNNITSSEIRQFPNLKEATIMSSNFDKVKEIFEAENIDVELL</sequence>
<name>A0AAW9HV44_9ACTO</name>
<protein>
    <recommendedName>
        <fullName evidence="1">DUF6892 domain-containing protein</fullName>
    </recommendedName>
</protein>
<accession>A0AAW9HV44</accession>
<organism evidence="2 3">
    <name type="scientific">Actinotignum urinale</name>
    <dbReference type="NCBI Taxonomy" id="190146"/>
    <lineage>
        <taxon>Bacteria</taxon>
        <taxon>Bacillati</taxon>
        <taxon>Actinomycetota</taxon>
        <taxon>Actinomycetes</taxon>
        <taxon>Actinomycetales</taxon>
        <taxon>Actinomycetaceae</taxon>
        <taxon>Actinotignum</taxon>
    </lineage>
</organism>
<dbReference type="Proteomes" id="UP001281731">
    <property type="component" value="Unassembled WGS sequence"/>
</dbReference>
<proteinExistence type="predicted"/>
<dbReference type="InterPro" id="IPR054187">
    <property type="entry name" value="DUF6892"/>
</dbReference>